<gene>
    <name evidence="4" type="ORF">J2S41_004155</name>
</gene>
<dbReference type="Proteomes" id="UP001183643">
    <property type="component" value="Unassembled WGS sequence"/>
</dbReference>
<protein>
    <submittedName>
        <fullName evidence="4">AcrR family transcriptional regulator</fullName>
    </submittedName>
</protein>
<comment type="caution">
    <text evidence="4">The sequence shown here is derived from an EMBL/GenBank/DDBJ whole genome shotgun (WGS) entry which is preliminary data.</text>
</comment>
<sequence>MAAKGTGVTLRAVARHAGVGTATLTRHFPTREALVEAAVARQIDVCTEATERAAADPDPWRGLNGMVERMFDPRLRDGDLPVGDAITGPDGARARHNVCELTRRAQEAGQLRADFRPADLLLLTTAGDNLAATSPPAARRLVAYLLQSFAARTAPLPDAPPIAVPGTVSG</sequence>
<evidence type="ECO:0000259" key="3">
    <source>
        <dbReference type="PROSITE" id="PS50977"/>
    </source>
</evidence>
<feature type="DNA-binding region" description="H-T-H motif" evidence="2">
    <location>
        <begin position="9"/>
        <end position="28"/>
    </location>
</feature>
<dbReference type="SUPFAM" id="SSF48498">
    <property type="entry name" value="Tetracyclin repressor-like, C-terminal domain"/>
    <property type="match status" value="1"/>
</dbReference>
<dbReference type="InterPro" id="IPR001647">
    <property type="entry name" value="HTH_TetR"/>
</dbReference>
<name>A0AAE4CAV5_9ACTN</name>
<evidence type="ECO:0000256" key="1">
    <source>
        <dbReference type="ARBA" id="ARBA00023125"/>
    </source>
</evidence>
<dbReference type="InterPro" id="IPR036271">
    <property type="entry name" value="Tet_transcr_reg_TetR-rel_C_sf"/>
</dbReference>
<evidence type="ECO:0000313" key="4">
    <source>
        <dbReference type="EMBL" id="MDR7277377.1"/>
    </source>
</evidence>
<dbReference type="EMBL" id="JAVDYB010000001">
    <property type="protein sequence ID" value="MDR7277377.1"/>
    <property type="molecule type" value="Genomic_DNA"/>
</dbReference>
<feature type="domain" description="HTH tetR-type" evidence="3">
    <location>
        <begin position="1"/>
        <end position="46"/>
    </location>
</feature>
<dbReference type="Gene3D" id="1.10.357.10">
    <property type="entry name" value="Tetracycline Repressor, domain 2"/>
    <property type="match status" value="1"/>
</dbReference>
<dbReference type="GO" id="GO:0003677">
    <property type="term" value="F:DNA binding"/>
    <property type="evidence" value="ECO:0007669"/>
    <property type="project" value="UniProtKB-UniRule"/>
</dbReference>
<dbReference type="AlphaFoldDB" id="A0AAE4CAV5"/>
<dbReference type="InterPro" id="IPR009057">
    <property type="entry name" value="Homeodomain-like_sf"/>
</dbReference>
<proteinExistence type="predicted"/>
<evidence type="ECO:0000256" key="2">
    <source>
        <dbReference type="PROSITE-ProRule" id="PRU00335"/>
    </source>
</evidence>
<keyword evidence="5" id="KW-1185">Reference proteome</keyword>
<dbReference type="PROSITE" id="PS50977">
    <property type="entry name" value="HTH_TETR_2"/>
    <property type="match status" value="1"/>
</dbReference>
<dbReference type="Pfam" id="PF00440">
    <property type="entry name" value="TetR_N"/>
    <property type="match status" value="1"/>
</dbReference>
<evidence type="ECO:0000313" key="5">
    <source>
        <dbReference type="Proteomes" id="UP001183643"/>
    </source>
</evidence>
<organism evidence="4 5">
    <name type="scientific">Catenuloplanes atrovinosus</name>
    <dbReference type="NCBI Taxonomy" id="137266"/>
    <lineage>
        <taxon>Bacteria</taxon>
        <taxon>Bacillati</taxon>
        <taxon>Actinomycetota</taxon>
        <taxon>Actinomycetes</taxon>
        <taxon>Micromonosporales</taxon>
        <taxon>Micromonosporaceae</taxon>
        <taxon>Catenuloplanes</taxon>
    </lineage>
</organism>
<keyword evidence="1 2" id="KW-0238">DNA-binding</keyword>
<accession>A0AAE4CAV5</accession>
<reference evidence="4" key="1">
    <citation type="submission" date="2023-07" db="EMBL/GenBank/DDBJ databases">
        <title>Sequencing the genomes of 1000 actinobacteria strains.</title>
        <authorList>
            <person name="Klenk H.-P."/>
        </authorList>
    </citation>
    <scope>NUCLEOTIDE SEQUENCE</scope>
    <source>
        <strain evidence="4">DSM 44707</strain>
    </source>
</reference>
<dbReference type="SUPFAM" id="SSF46689">
    <property type="entry name" value="Homeodomain-like"/>
    <property type="match status" value="1"/>
</dbReference>